<keyword evidence="3" id="KW-0408">Iron</keyword>
<dbReference type="PROSITE" id="PS00913">
    <property type="entry name" value="ADH_IRON_1"/>
    <property type="match status" value="1"/>
</dbReference>
<dbReference type="InterPro" id="IPR001670">
    <property type="entry name" value="ADH_Fe/GldA"/>
</dbReference>
<dbReference type="SUPFAM" id="SSF53720">
    <property type="entry name" value="ALDH-like"/>
    <property type="match status" value="1"/>
</dbReference>
<keyword evidence="4" id="KW-0520">NAD</keyword>
<evidence type="ECO:0000313" key="13">
    <source>
        <dbReference type="Proteomes" id="UP000183315"/>
    </source>
</evidence>
<dbReference type="InterPro" id="IPR016162">
    <property type="entry name" value="Ald_DH_N"/>
</dbReference>
<protein>
    <recommendedName>
        <fullName evidence="8">Aldehyde-alcohol dehydrogenase</fullName>
    </recommendedName>
</protein>
<dbReference type="SUPFAM" id="SSF56796">
    <property type="entry name" value="Dehydroquinate synthase-like"/>
    <property type="match status" value="1"/>
</dbReference>
<evidence type="ECO:0000256" key="6">
    <source>
        <dbReference type="ARBA" id="ARBA00035641"/>
    </source>
</evidence>
<dbReference type="Proteomes" id="UP000183315">
    <property type="component" value="Unassembled WGS sequence"/>
</dbReference>
<evidence type="ECO:0000256" key="5">
    <source>
        <dbReference type="ARBA" id="ARBA00023268"/>
    </source>
</evidence>
<sequence length="905" mass="97138">MTTTVSESATTDVATAIDKLVANAQEALDAYSVFTQDDVNLLVKKASVAALNQHGELAVLAVQETGRGVFEDKAVKNIFACEHVTHSMGPMKTVGIINEDPIKGITEIAEPVGVVAGVTPVTNPTSTAIFKSLIALKTRNPIIFAFHPSAQQSSVAAAKIVRDAAIKAGAPENCIQWVETPSLEATNLLMNHDGVALILATGGNAMVKAAYSCGKPALGVGAGNVPAYVHKSAVLERSINDLVISKAFDNGMVCASEQAVILDAEIYDKAMSLFDRLHAYKVTPAEKKMLEEFIFGVTADGQNCAGAKLNPNVVGKSPQWIAEQAGFSVPDETSIILAEVSTVGESEPLTREKLCPVLAVLRAESTEQGLDYAERMVEFHGLGHSAAIHATDDALIKDFGKRCKAIRIIVNSPSSHGGIGDIYNAFMPSLTLGCGSYGHNSVSNNVTAVNLINVKRIGRRNNNMQWFKVPAKTYFEPNAIQYLHDMNGVNRVTIVTDATMTRIGIVDKVLDVLNRRENPVSVQIIDNVEPEPSVATVRKGAETLRAFKPDTIIAVGGGSPMDAAKVMWLLYEHPQIDFADLKEKFFDVRKRAFQFPKLGELAKLVCIPTTSGTGSEVTPFAVISDPETGRKYPLADYALTPTVAIVDPVLTANLPARVAADSGLDALTHATEAFVSVYANDYTDGLCLQAIKMVFEYLPQSVQEGGQAVKAREKMHNAATIAGMAFANAFLGLVHAMSHVTGSTFHIAHGRTNSVYLPHVIRYNGKVPTKPASWPKAESYVAPERYQEIAKHLGLPASTPEEGVESYAKAVEDLRTACGVEKSFKELGVDEAEFMASLDTLAMNAYADQCAPANPRLPILEDMKVMMEAAYYGITWDEVKANRKAEAIVAEAKKAPAKKAAAKKA</sequence>
<keyword evidence="5" id="KW-0511">Multifunctional enzyme</keyword>
<evidence type="ECO:0000256" key="3">
    <source>
        <dbReference type="ARBA" id="ARBA00023004"/>
    </source>
</evidence>
<dbReference type="eggNOG" id="COG1454">
    <property type="taxonomic scope" value="Bacteria"/>
</dbReference>
<dbReference type="Gene3D" id="3.40.309.10">
    <property type="entry name" value="Aldehyde Dehydrogenase, Chain A, domain 2"/>
    <property type="match status" value="1"/>
</dbReference>
<feature type="domain" description="Fe-containing alcohol dehydrogenase-like C-terminal" evidence="11">
    <location>
        <begin position="660"/>
        <end position="871"/>
    </location>
</feature>
<evidence type="ECO:0000256" key="7">
    <source>
        <dbReference type="ARBA" id="ARBA00035645"/>
    </source>
</evidence>
<dbReference type="Pfam" id="PF00171">
    <property type="entry name" value="Aldedh"/>
    <property type="match status" value="1"/>
</dbReference>
<comment type="similarity">
    <text evidence="7 8">In the C-terminal section; belongs to the iron-containing alcohol dehydrogenase family.</text>
</comment>
<dbReference type="CDD" id="cd08178">
    <property type="entry name" value="AAD_C"/>
    <property type="match status" value="1"/>
</dbReference>
<feature type="domain" description="Aldehyde dehydrogenase" evidence="9">
    <location>
        <begin position="12"/>
        <end position="414"/>
    </location>
</feature>
<evidence type="ECO:0000259" key="10">
    <source>
        <dbReference type="Pfam" id="PF00465"/>
    </source>
</evidence>
<dbReference type="PANTHER" id="PTHR11496:SF83">
    <property type="entry name" value="HYDROXYACID-OXOACID TRANSHYDROGENASE, MITOCHONDRIAL"/>
    <property type="match status" value="1"/>
</dbReference>
<dbReference type="InterPro" id="IPR016161">
    <property type="entry name" value="Ald_DH/histidinol_DH"/>
</dbReference>
<comment type="cofactor">
    <cofactor evidence="1">
        <name>Fe(2+)</name>
        <dbReference type="ChEBI" id="CHEBI:29033"/>
    </cofactor>
</comment>
<dbReference type="RefSeq" id="WP_042214970.1">
    <property type="nucleotide sequence ID" value="NZ_BBLU01000008.1"/>
</dbReference>
<dbReference type="CDD" id="cd07122">
    <property type="entry name" value="ALDH_F20_ACDH"/>
    <property type="match status" value="1"/>
</dbReference>
<dbReference type="Pfam" id="PF00465">
    <property type="entry name" value="Fe-ADH"/>
    <property type="match status" value="1"/>
</dbReference>
<dbReference type="GO" id="GO:0008774">
    <property type="term" value="F:acetaldehyde dehydrogenase (acetylating) activity"/>
    <property type="evidence" value="ECO:0007669"/>
    <property type="project" value="UniProtKB-UniRule"/>
</dbReference>
<dbReference type="PANTHER" id="PTHR11496">
    <property type="entry name" value="ALCOHOL DEHYDROGENASE"/>
    <property type="match status" value="1"/>
</dbReference>
<dbReference type="STRING" id="1043493.SAMN05421637_1410"/>
<gene>
    <name evidence="12" type="ORF">SAMN05421637_1410</name>
</gene>
<evidence type="ECO:0000256" key="4">
    <source>
        <dbReference type="ARBA" id="ARBA00023027"/>
    </source>
</evidence>
<evidence type="ECO:0000259" key="11">
    <source>
        <dbReference type="Pfam" id="PF25137"/>
    </source>
</evidence>
<dbReference type="AlphaFoldDB" id="A0A1H6XX90"/>
<evidence type="ECO:0000259" key="9">
    <source>
        <dbReference type="Pfam" id="PF00171"/>
    </source>
</evidence>
<accession>A0A1H6XX90</accession>
<dbReference type="FunFam" id="1.20.1090.10:FF:000001">
    <property type="entry name" value="Aldehyde-alcohol dehydrogenase"/>
    <property type="match status" value="1"/>
</dbReference>
<proteinExistence type="inferred from homology"/>
<name>A0A1H6XX90_9MICO</name>
<evidence type="ECO:0000256" key="2">
    <source>
        <dbReference type="ARBA" id="ARBA00023002"/>
    </source>
</evidence>
<dbReference type="NCBIfam" id="NF010378">
    <property type="entry name" value="PRK13805.1"/>
    <property type="match status" value="1"/>
</dbReference>
<dbReference type="GO" id="GO:0015976">
    <property type="term" value="P:carbon utilization"/>
    <property type="evidence" value="ECO:0007669"/>
    <property type="project" value="InterPro"/>
</dbReference>
<dbReference type="PIRSF" id="PIRSF000111">
    <property type="entry name" value="ALDH_ADH"/>
    <property type="match status" value="1"/>
</dbReference>
<evidence type="ECO:0000313" key="12">
    <source>
        <dbReference type="EMBL" id="SEJ32244.1"/>
    </source>
</evidence>
<reference evidence="13" key="1">
    <citation type="submission" date="2016-10" db="EMBL/GenBank/DDBJ databases">
        <authorList>
            <person name="Varghese N."/>
        </authorList>
    </citation>
    <scope>NUCLEOTIDE SEQUENCE [LARGE SCALE GENOMIC DNA]</scope>
    <source>
        <strain evidence="13">DSM 24868</strain>
    </source>
</reference>
<dbReference type="PROSITE" id="PS00060">
    <property type="entry name" value="ADH_IRON_2"/>
    <property type="match status" value="1"/>
</dbReference>
<dbReference type="Gene3D" id="3.40.605.10">
    <property type="entry name" value="Aldehyde Dehydrogenase, Chain A, domain 1"/>
    <property type="match status" value="1"/>
</dbReference>
<dbReference type="InterPro" id="IPR018211">
    <property type="entry name" value="ADH_Fe_CS"/>
</dbReference>
<keyword evidence="2 8" id="KW-0560">Oxidoreductase</keyword>
<feature type="domain" description="Alcohol dehydrogenase iron-type/glycerol dehydrogenase GldA" evidence="10">
    <location>
        <begin position="470"/>
        <end position="648"/>
    </location>
</feature>
<evidence type="ECO:0000256" key="8">
    <source>
        <dbReference type="PIRNR" id="PIRNR000111"/>
    </source>
</evidence>
<dbReference type="InterPro" id="IPR034789">
    <property type="entry name" value="AAD_C"/>
</dbReference>
<organism evidence="12 13">
    <name type="scientific">Demequina mangrovi</name>
    <dbReference type="NCBI Taxonomy" id="1043493"/>
    <lineage>
        <taxon>Bacteria</taxon>
        <taxon>Bacillati</taxon>
        <taxon>Actinomycetota</taxon>
        <taxon>Actinomycetes</taxon>
        <taxon>Micrococcales</taxon>
        <taxon>Demequinaceae</taxon>
        <taxon>Demequina</taxon>
    </lineage>
</organism>
<dbReference type="Pfam" id="PF25137">
    <property type="entry name" value="ADH_Fe_C"/>
    <property type="match status" value="1"/>
</dbReference>
<dbReference type="Gene3D" id="3.40.50.1970">
    <property type="match status" value="1"/>
</dbReference>
<dbReference type="InterPro" id="IPR015590">
    <property type="entry name" value="Aldehyde_DH_dom"/>
</dbReference>
<dbReference type="InterPro" id="IPR016163">
    <property type="entry name" value="Ald_DH_C"/>
</dbReference>
<evidence type="ECO:0000256" key="1">
    <source>
        <dbReference type="ARBA" id="ARBA00001954"/>
    </source>
</evidence>
<dbReference type="Gene3D" id="1.20.1090.10">
    <property type="entry name" value="Dehydroquinate synthase-like - alpha domain"/>
    <property type="match status" value="1"/>
</dbReference>
<comment type="similarity">
    <text evidence="6 8">In the N-terminal section; belongs to the aldehyde dehydrogenase family.</text>
</comment>
<dbReference type="OrthoDB" id="323926at2"/>
<dbReference type="InterPro" id="IPR056798">
    <property type="entry name" value="ADH_Fe_C"/>
</dbReference>
<dbReference type="InterPro" id="IPR012079">
    <property type="entry name" value="Bifunc_Ald-ADH"/>
</dbReference>
<dbReference type="GO" id="GO:0004022">
    <property type="term" value="F:alcohol dehydrogenase (NAD+) activity"/>
    <property type="evidence" value="ECO:0007669"/>
    <property type="project" value="UniProtKB-UniRule"/>
</dbReference>
<dbReference type="EMBL" id="FNZI01000003">
    <property type="protein sequence ID" value="SEJ32244.1"/>
    <property type="molecule type" value="Genomic_DNA"/>
</dbReference>
<dbReference type="GO" id="GO:0046872">
    <property type="term" value="F:metal ion binding"/>
    <property type="evidence" value="ECO:0007669"/>
    <property type="project" value="InterPro"/>
</dbReference>
<keyword evidence="13" id="KW-1185">Reference proteome</keyword>
<dbReference type="GO" id="GO:0006066">
    <property type="term" value="P:alcohol metabolic process"/>
    <property type="evidence" value="ECO:0007669"/>
    <property type="project" value="InterPro"/>
</dbReference>
<dbReference type="eggNOG" id="COG1012">
    <property type="taxonomic scope" value="Bacteria"/>
</dbReference>
<dbReference type="InterPro" id="IPR039697">
    <property type="entry name" value="Alcohol_dehydrogenase_Fe"/>
</dbReference>
<dbReference type="FunFam" id="3.40.50.1970:FF:000002">
    <property type="entry name" value="Aldehyde-alcohol dehydrogenase"/>
    <property type="match status" value="1"/>
</dbReference>